<dbReference type="Pfam" id="PF02633">
    <property type="entry name" value="Creatininase"/>
    <property type="match status" value="1"/>
</dbReference>
<protein>
    <submittedName>
        <fullName evidence="6">Creatinine amidohydrolase</fullName>
        <ecNumber evidence="6">3.5.2.10</ecNumber>
    </submittedName>
</protein>
<evidence type="ECO:0000256" key="3">
    <source>
        <dbReference type="ARBA" id="ARBA00022801"/>
    </source>
</evidence>
<dbReference type="GO" id="GO:0047789">
    <property type="term" value="F:creatininase activity"/>
    <property type="evidence" value="ECO:0007669"/>
    <property type="project" value="UniProtKB-EC"/>
</dbReference>
<dbReference type="SUPFAM" id="SSF102215">
    <property type="entry name" value="Creatininase"/>
    <property type="match status" value="1"/>
</dbReference>
<evidence type="ECO:0000313" key="7">
    <source>
        <dbReference type="Proteomes" id="UP001160130"/>
    </source>
</evidence>
<evidence type="ECO:0000313" key="6">
    <source>
        <dbReference type="EMBL" id="MDH6195422.1"/>
    </source>
</evidence>
<evidence type="ECO:0000256" key="4">
    <source>
        <dbReference type="ARBA" id="ARBA00022833"/>
    </source>
</evidence>
<evidence type="ECO:0000256" key="1">
    <source>
        <dbReference type="ARBA" id="ARBA00001947"/>
    </source>
</evidence>
<dbReference type="EMBL" id="JARXVE010000003">
    <property type="protein sequence ID" value="MDH6195422.1"/>
    <property type="molecule type" value="Genomic_DNA"/>
</dbReference>
<comment type="caution">
    <text evidence="6">The sequence shown here is derived from an EMBL/GenBank/DDBJ whole genome shotgun (WGS) entry which is preliminary data.</text>
</comment>
<accession>A0ABT6KZK0</accession>
<evidence type="ECO:0000256" key="5">
    <source>
        <dbReference type="ARBA" id="ARBA00024029"/>
    </source>
</evidence>
<sequence length="258" mass="27683">MSEPFVTTAGLLSGPDIAQRAGHDIGLVPVGAIEQHGPHMGLDTDTFLAVKFSEALAERIGGVVLPGFNYGYRSQPTSGGGELFPGTVSLRGATLSAIVSDIVYGWARHGLSRIALINGHFENTLFLVEGVNLALERGAQTKVVILNWWEQISPQQLDEIFDGAFPGWEAEHAGVVETSLVWHLDPERVRPQLISPDTASVFAPPYTVLPEPPGMVDSSGVLRTAHGSSPELGRAMFEVAVTEMTTALRKEFRGDDDA</sequence>
<comment type="similarity">
    <text evidence="5">Belongs to the creatininase superfamily.</text>
</comment>
<dbReference type="PANTHER" id="PTHR35005">
    <property type="entry name" value="3-DEHYDRO-SCYLLO-INOSOSE HYDROLASE"/>
    <property type="match status" value="1"/>
</dbReference>
<name>A0ABT6KZK0_9MYCO</name>
<dbReference type="InterPro" id="IPR024087">
    <property type="entry name" value="Creatininase-like_sf"/>
</dbReference>
<gene>
    <name evidence="6" type="ORF">M2272_002062</name>
</gene>
<dbReference type="RefSeq" id="WP_280832082.1">
    <property type="nucleotide sequence ID" value="NZ_JARXVE010000003.1"/>
</dbReference>
<reference evidence="6 7" key="1">
    <citation type="submission" date="2023-04" db="EMBL/GenBank/DDBJ databases">
        <title>Forest soil microbial communities from Buena Vista Peninsula, Colon Province, Panama.</title>
        <authorList>
            <person name="Bouskill N."/>
        </authorList>
    </citation>
    <scope>NUCLEOTIDE SEQUENCE [LARGE SCALE GENOMIC DNA]</scope>
    <source>
        <strain evidence="6 7">AC80</strain>
    </source>
</reference>
<keyword evidence="7" id="KW-1185">Reference proteome</keyword>
<dbReference type="InterPro" id="IPR003785">
    <property type="entry name" value="Creatininase/forma_Hydrolase"/>
</dbReference>
<dbReference type="EC" id="3.5.2.10" evidence="6"/>
<organism evidence="6 7">
    <name type="scientific">Mycolicibacterium frederiksbergense</name>
    <dbReference type="NCBI Taxonomy" id="117567"/>
    <lineage>
        <taxon>Bacteria</taxon>
        <taxon>Bacillati</taxon>
        <taxon>Actinomycetota</taxon>
        <taxon>Actinomycetes</taxon>
        <taxon>Mycobacteriales</taxon>
        <taxon>Mycobacteriaceae</taxon>
        <taxon>Mycolicibacterium</taxon>
    </lineage>
</organism>
<dbReference type="Proteomes" id="UP001160130">
    <property type="component" value="Unassembled WGS sequence"/>
</dbReference>
<proteinExistence type="inferred from homology"/>
<evidence type="ECO:0000256" key="2">
    <source>
        <dbReference type="ARBA" id="ARBA00022723"/>
    </source>
</evidence>
<comment type="cofactor">
    <cofactor evidence="1">
        <name>Zn(2+)</name>
        <dbReference type="ChEBI" id="CHEBI:29105"/>
    </cofactor>
</comment>
<dbReference type="InterPro" id="IPR031034">
    <property type="entry name" value="Creatininase"/>
</dbReference>
<keyword evidence="3 6" id="KW-0378">Hydrolase</keyword>
<dbReference type="Gene3D" id="3.40.50.10310">
    <property type="entry name" value="Creatininase"/>
    <property type="match status" value="1"/>
</dbReference>
<keyword evidence="2" id="KW-0479">Metal-binding</keyword>
<keyword evidence="4" id="KW-0862">Zinc</keyword>
<dbReference type="PANTHER" id="PTHR35005:SF1">
    <property type="entry name" value="2-AMINO-5-FORMYLAMINO-6-RIBOSYLAMINOPYRIMIDIN-4(3H)-ONE 5'-MONOPHOSPHATE DEFORMYLASE"/>
    <property type="match status" value="1"/>
</dbReference>
<dbReference type="NCBIfam" id="TIGR04448">
    <property type="entry name" value="creatininase"/>
    <property type="match status" value="1"/>
</dbReference>